<dbReference type="EMBL" id="BAAAHQ010000001">
    <property type="protein sequence ID" value="GAA0912920.1"/>
    <property type="molecule type" value="Genomic_DNA"/>
</dbReference>
<sequence>MRRVGIELITRGAPGVARILPTSPGRGRTPGGLVADAPGAGFAAPDVVSPGIDSMGVVQAARAASADIVTTAPTARLPQAMANHHASSASATDGVGRCRRELPCFPGARVPKVAL</sequence>
<reference evidence="2" key="1">
    <citation type="journal article" date="2019" name="Int. J. Syst. Evol. Microbiol.">
        <title>The Global Catalogue of Microorganisms (GCM) 10K type strain sequencing project: providing services to taxonomists for standard genome sequencing and annotation.</title>
        <authorList>
            <consortium name="The Broad Institute Genomics Platform"/>
            <consortium name="The Broad Institute Genome Sequencing Center for Infectious Disease"/>
            <person name="Wu L."/>
            <person name="Ma J."/>
        </authorList>
    </citation>
    <scope>NUCLEOTIDE SEQUENCE [LARGE SCALE GENOMIC DNA]</scope>
    <source>
        <strain evidence="2">JCM 11136</strain>
    </source>
</reference>
<comment type="caution">
    <text evidence="1">The sequence shown here is derived from an EMBL/GenBank/DDBJ whole genome shotgun (WGS) entry which is preliminary data.</text>
</comment>
<dbReference type="Proteomes" id="UP001501578">
    <property type="component" value="Unassembled WGS sequence"/>
</dbReference>
<proteinExistence type="predicted"/>
<gene>
    <name evidence="1" type="ORF">GCM10009560_04240</name>
</gene>
<accession>A0ABP3Z569</accession>
<evidence type="ECO:0000313" key="2">
    <source>
        <dbReference type="Proteomes" id="UP001501578"/>
    </source>
</evidence>
<keyword evidence="2" id="KW-1185">Reference proteome</keyword>
<organism evidence="1 2">
    <name type="scientific">Nonomuraea longicatena</name>
    <dbReference type="NCBI Taxonomy" id="83682"/>
    <lineage>
        <taxon>Bacteria</taxon>
        <taxon>Bacillati</taxon>
        <taxon>Actinomycetota</taxon>
        <taxon>Actinomycetes</taxon>
        <taxon>Streptosporangiales</taxon>
        <taxon>Streptosporangiaceae</taxon>
        <taxon>Nonomuraea</taxon>
    </lineage>
</organism>
<protein>
    <submittedName>
        <fullName evidence="1">Uncharacterized protein</fullName>
    </submittedName>
</protein>
<evidence type="ECO:0000313" key="1">
    <source>
        <dbReference type="EMBL" id="GAA0912920.1"/>
    </source>
</evidence>
<name>A0ABP3Z569_9ACTN</name>